<dbReference type="AlphaFoldDB" id="A0A8H6HCY8"/>
<evidence type="ECO:0000256" key="1">
    <source>
        <dbReference type="SAM" id="MobiDB-lite"/>
    </source>
</evidence>
<feature type="region of interest" description="Disordered" evidence="1">
    <location>
        <begin position="94"/>
        <end position="157"/>
    </location>
</feature>
<feature type="compositionally biased region" description="Low complexity" evidence="1">
    <location>
        <begin position="100"/>
        <end position="128"/>
    </location>
</feature>
<sequence length="353" mass="35874">PSGDLDPSRSYSPIDLTGTPPTTAPIDLTGTPPAAAPVDLTDTPPAAALVDLTVAPSTPSVLTSRFGCRASSILNGLDGCKPFADSRFGRPANPALTAHSSAPGSSGTSGLSASPLALSSADSDASADVPQPQPLAIGTNPQPGAKANSSQASTAAANPAIEKGIPAATPTDASDAPKVLKLRIKKPVVSVSVPKSSVAAAAAAQFVKDKEARGAHHAATVAPINATPATPTTASGLPGAKPATPTPATLPATTTPSVGSEVPVDEEESAAVGEKRKRRGGRVAKPFDFKAAFAKVVNKTPRLCFSEQYMITNPTATKKELEAAWRNLSEIERIPYETMAAAEKEARRKAKQT</sequence>
<comment type="caution">
    <text evidence="2">The sequence shown here is derived from an EMBL/GenBank/DDBJ whole genome shotgun (WGS) entry which is preliminary data.</text>
</comment>
<feature type="compositionally biased region" description="Low complexity" evidence="1">
    <location>
        <begin position="145"/>
        <end position="157"/>
    </location>
</feature>
<protein>
    <submittedName>
        <fullName evidence="2">Uncharacterized protein</fullName>
    </submittedName>
</protein>
<keyword evidence="3" id="KW-1185">Reference proteome</keyword>
<proteinExistence type="predicted"/>
<feature type="non-terminal residue" evidence="2">
    <location>
        <position position="1"/>
    </location>
</feature>
<dbReference type="Proteomes" id="UP000521943">
    <property type="component" value="Unassembled WGS sequence"/>
</dbReference>
<reference evidence="2 3" key="1">
    <citation type="submission" date="2020-07" db="EMBL/GenBank/DDBJ databases">
        <title>Comparative genomics of pyrophilous fungi reveals a link between fire events and developmental genes.</title>
        <authorList>
            <consortium name="DOE Joint Genome Institute"/>
            <person name="Steindorff A.S."/>
            <person name="Carver A."/>
            <person name="Calhoun S."/>
            <person name="Stillman K."/>
            <person name="Liu H."/>
            <person name="Lipzen A."/>
            <person name="Pangilinan J."/>
            <person name="Labutti K."/>
            <person name="Bruns T.D."/>
            <person name="Grigoriev I.V."/>
        </authorList>
    </citation>
    <scope>NUCLEOTIDE SEQUENCE [LARGE SCALE GENOMIC DNA]</scope>
    <source>
        <strain evidence="2 3">CBS 144469</strain>
    </source>
</reference>
<dbReference type="CDD" id="cd00084">
    <property type="entry name" value="HMG-box_SF"/>
    <property type="match status" value="1"/>
</dbReference>
<evidence type="ECO:0000313" key="3">
    <source>
        <dbReference type="Proteomes" id="UP000521943"/>
    </source>
</evidence>
<feature type="region of interest" description="Disordered" evidence="1">
    <location>
        <begin position="226"/>
        <end position="277"/>
    </location>
</feature>
<gene>
    <name evidence="2" type="ORF">DFP72DRAFT_1078299</name>
</gene>
<dbReference type="Gene3D" id="1.10.30.10">
    <property type="entry name" value="High mobility group box domain"/>
    <property type="match status" value="1"/>
</dbReference>
<name>A0A8H6HCY8_9AGAR</name>
<feature type="region of interest" description="Disordered" evidence="1">
    <location>
        <begin position="1"/>
        <end position="41"/>
    </location>
</feature>
<dbReference type="EMBL" id="JACGCI010000117">
    <property type="protein sequence ID" value="KAF6744599.1"/>
    <property type="molecule type" value="Genomic_DNA"/>
</dbReference>
<accession>A0A8H6HCY8</accession>
<evidence type="ECO:0000313" key="2">
    <source>
        <dbReference type="EMBL" id="KAF6744599.1"/>
    </source>
</evidence>
<feature type="compositionally biased region" description="Low complexity" evidence="1">
    <location>
        <begin position="226"/>
        <end position="256"/>
    </location>
</feature>
<organism evidence="2 3">
    <name type="scientific">Ephemerocybe angulata</name>
    <dbReference type="NCBI Taxonomy" id="980116"/>
    <lineage>
        <taxon>Eukaryota</taxon>
        <taxon>Fungi</taxon>
        <taxon>Dikarya</taxon>
        <taxon>Basidiomycota</taxon>
        <taxon>Agaricomycotina</taxon>
        <taxon>Agaricomycetes</taxon>
        <taxon>Agaricomycetidae</taxon>
        <taxon>Agaricales</taxon>
        <taxon>Agaricineae</taxon>
        <taxon>Psathyrellaceae</taxon>
        <taxon>Ephemerocybe</taxon>
    </lineage>
</organism>
<dbReference type="InterPro" id="IPR036910">
    <property type="entry name" value="HMG_box_dom_sf"/>
</dbReference>